<comment type="caution">
    <text evidence="2">The sequence shown here is derived from an EMBL/GenBank/DDBJ whole genome shotgun (WGS) entry which is preliminary data.</text>
</comment>
<feature type="compositionally biased region" description="Polar residues" evidence="1">
    <location>
        <begin position="17"/>
        <end position="27"/>
    </location>
</feature>
<evidence type="ECO:0000256" key="1">
    <source>
        <dbReference type="SAM" id="MobiDB-lite"/>
    </source>
</evidence>
<accession>A0A8H4J3S2</accession>
<feature type="compositionally biased region" description="Basic residues" evidence="1">
    <location>
        <begin position="1"/>
        <end position="12"/>
    </location>
</feature>
<organism evidence="2 3">
    <name type="scientific">Botryosphaeria dothidea</name>
    <dbReference type="NCBI Taxonomy" id="55169"/>
    <lineage>
        <taxon>Eukaryota</taxon>
        <taxon>Fungi</taxon>
        <taxon>Dikarya</taxon>
        <taxon>Ascomycota</taxon>
        <taxon>Pezizomycotina</taxon>
        <taxon>Dothideomycetes</taxon>
        <taxon>Dothideomycetes incertae sedis</taxon>
        <taxon>Botryosphaeriales</taxon>
        <taxon>Botryosphaeriaceae</taxon>
        <taxon>Botryosphaeria</taxon>
    </lineage>
</organism>
<reference evidence="2" key="1">
    <citation type="submission" date="2020-04" db="EMBL/GenBank/DDBJ databases">
        <title>Genome Assembly and Annotation of Botryosphaeria dothidea sdau 11-99, a Latent Pathogen of Apple Fruit Ring Rot in China.</title>
        <authorList>
            <person name="Yu C."/>
            <person name="Diao Y."/>
            <person name="Lu Q."/>
            <person name="Zhao J."/>
            <person name="Cui S."/>
            <person name="Peng C."/>
            <person name="He B."/>
            <person name="Liu H."/>
        </authorList>
    </citation>
    <scope>NUCLEOTIDE SEQUENCE [LARGE SCALE GENOMIC DNA]</scope>
    <source>
        <strain evidence="2">Sdau11-99</strain>
    </source>
</reference>
<feature type="compositionally biased region" description="Basic and acidic residues" evidence="1">
    <location>
        <begin position="33"/>
        <end position="43"/>
    </location>
</feature>
<dbReference type="Proteomes" id="UP000572817">
    <property type="component" value="Unassembled WGS sequence"/>
</dbReference>
<proteinExistence type="predicted"/>
<evidence type="ECO:0000313" key="3">
    <source>
        <dbReference type="Proteomes" id="UP000572817"/>
    </source>
</evidence>
<dbReference type="OrthoDB" id="3939134at2759"/>
<gene>
    <name evidence="2" type="ORF">GTA08_BOTSDO11996</name>
</gene>
<evidence type="ECO:0000313" key="2">
    <source>
        <dbReference type="EMBL" id="KAF4312527.1"/>
    </source>
</evidence>
<feature type="compositionally biased region" description="Basic and acidic residues" evidence="1">
    <location>
        <begin position="53"/>
        <end position="66"/>
    </location>
</feature>
<dbReference type="AlphaFoldDB" id="A0A8H4J3S2"/>
<name>A0A8H4J3S2_9PEZI</name>
<keyword evidence="3" id="KW-1185">Reference proteome</keyword>
<sequence length="318" mass="36584">MAGSKAKAKKNTSNKSPQTASRTLSQMRKTKSHAREESVKDYNGEASGTPARDVSDDSHNDEEFHSDPNALDGLVGDLKEIWVDKKEQGVKRIRRQRKKYDLEIRNESSKLLVRRCRDLADDLKSPTKTSTKPTESEGKRLCETIASLGNDVYHFNLEKKDETRNHLFQDLYAYIFPRLLHTLCRIVNFYVQSFSQDTSQATIPALHLQTIVDFTAAIVKLGERARSSKVKVDSALFIEPLDIEWDDEECLALMESLAKYAKRGYKNPRYTIYCKIIRNHCGPQGILRRFNVTEIVMKSKHIKQMLQDREWAQLIPTF</sequence>
<protein>
    <submittedName>
        <fullName evidence="2">Guanine nucleotide-binding 3-like</fullName>
    </submittedName>
</protein>
<dbReference type="EMBL" id="WWBZ02000002">
    <property type="protein sequence ID" value="KAF4312527.1"/>
    <property type="molecule type" value="Genomic_DNA"/>
</dbReference>
<feature type="region of interest" description="Disordered" evidence="1">
    <location>
        <begin position="1"/>
        <end position="71"/>
    </location>
</feature>